<evidence type="ECO:0000259" key="4">
    <source>
        <dbReference type="PROSITE" id="PS00497"/>
    </source>
</evidence>
<dbReference type="SUPFAM" id="SSF48056">
    <property type="entry name" value="Di-copper centre-containing domain"/>
    <property type="match status" value="1"/>
</dbReference>
<evidence type="ECO:0000313" key="6">
    <source>
        <dbReference type="Proteomes" id="UP001374579"/>
    </source>
</evidence>
<proteinExistence type="predicted"/>
<dbReference type="Pfam" id="PF00264">
    <property type="entry name" value="Tyrosinase"/>
    <property type="match status" value="1"/>
</dbReference>
<dbReference type="GO" id="GO:0016491">
    <property type="term" value="F:oxidoreductase activity"/>
    <property type="evidence" value="ECO:0007669"/>
    <property type="project" value="InterPro"/>
</dbReference>
<dbReference type="Gene3D" id="1.10.1280.10">
    <property type="entry name" value="Di-copper center containing domain from catechol oxidase"/>
    <property type="match status" value="1"/>
</dbReference>
<reference evidence="5 6" key="1">
    <citation type="submission" date="2024-02" db="EMBL/GenBank/DDBJ databases">
        <title>Chromosome-scale genome assembly of the rough periwinkle Littorina saxatilis.</title>
        <authorList>
            <person name="De Jode A."/>
            <person name="Faria R."/>
            <person name="Formenti G."/>
            <person name="Sims Y."/>
            <person name="Smith T.P."/>
            <person name="Tracey A."/>
            <person name="Wood J.M.D."/>
            <person name="Zagrodzka Z.B."/>
            <person name="Johannesson K."/>
            <person name="Butlin R.K."/>
            <person name="Leder E.H."/>
        </authorList>
    </citation>
    <scope>NUCLEOTIDE SEQUENCE [LARGE SCALE GENOMIC DNA]</scope>
    <source>
        <strain evidence="5">Snail1</strain>
        <tissue evidence="5">Muscle</tissue>
    </source>
</reference>
<evidence type="ECO:0000256" key="1">
    <source>
        <dbReference type="ARBA" id="ARBA00022723"/>
    </source>
</evidence>
<dbReference type="PANTHER" id="PTHR11474:SF126">
    <property type="entry name" value="TYROSINASE-LIKE PROTEIN TYR-1-RELATED"/>
    <property type="match status" value="1"/>
</dbReference>
<dbReference type="SUPFAM" id="SSF57625">
    <property type="entry name" value="Invertebrate chitin-binding proteins"/>
    <property type="match status" value="1"/>
</dbReference>
<dbReference type="PROSITE" id="PS00497">
    <property type="entry name" value="TYROSINASE_1"/>
    <property type="match status" value="1"/>
</dbReference>
<gene>
    <name evidence="5" type="ORF">V1264_000387</name>
</gene>
<keyword evidence="1" id="KW-0479">Metal-binding</keyword>
<sequence length="800" mass="90298">MRINQRAESSNIRTKIKMDRLGMLVFLVLGTIFTLYPSADARMRALPLPRQLKECYVRAQNFTTVNYVGGLYCWYCETPVRSFIKGAPQPLKPQQYAYYRDLYSKVDPATRSGFRGKRQASRCLRKEYRMLTDEERFRFHGAVNALKADTTVEPNKYDALALFHTGVATFVAHGGPGFPGWHRIYLLLFEAALQEMDPTVCVPYWDSSMDTALEHPDQSYIWSNDFFGSWEGEVVAGPFANWQTPEGMGLRRSVGRDGQLFTRESIEAIMSRNTYEEILMPDQDPQYSLEFHHGGTHVFVGGDMERLDTAAFDVIFFLHHAFVDYIWEMFRDKMRNNDLNPEQYPTVGEVSDYHLASAPMGFGNITHAEGYLNALKDSYEYQPAPECSQLNPDCGSKYLWCNVTLARCIPIDPLDPPIVEVGPDPHPAHCPFTKPQSYQNSFCLNGVCDVSQWVWVPVKIVAQRPPEFNDYHSYPVTNGKVSTTDIYEPSSYIDTRRYIKTDKPKPRAYEHCENKDGVGKIFVSSNGVNYDGSYKESAIIDQRLATSIGVTYIAVKDPGVKGVTEVILRAHDQCGRICHTACKIPGSNPSRFEACSGVVEITPDYPRQYGQTYASATLDVYDYASNSDCPSFKTDEFFVTFYCDYRDHLPWVEKPVNTFPGAPPIVVRPTPIVRPASNAGQCRLSSECTINYPCMKAAPTSSPRQCSKEMDMKACMGNCQRYAVCIYGVYWPRKCQSGMSFDELKGRCVRGLCPAQAVTRPSGPFRPRPGTSWAQTHRPSAFGTGSYYGGLINRFGLGKR</sequence>
<dbReference type="InterPro" id="IPR002557">
    <property type="entry name" value="Chitin-bd_dom"/>
</dbReference>
<dbReference type="GO" id="GO:0005576">
    <property type="term" value="C:extracellular region"/>
    <property type="evidence" value="ECO:0007669"/>
    <property type="project" value="InterPro"/>
</dbReference>
<feature type="domain" description="Tyrosinase copper-binding" evidence="4">
    <location>
        <begin position="173"/>
        <end position="190"/>
    </location>
</feature>
<dbReference type="InterPro" id="IPR008922">
    <property type="entry name" value="Di-copper_centre_dom_sf"/>
</dbReference>
<dbReference type="InterPro" id="IPR036508">
    <property type="entry name" value="Chitin-bd_dom_sf"/>
</dbReference>
<keyword evidence="3" id="KW-0472">Membrane</keyword>
<protein>
    <recommendedName>
        <fullName evidence="4">Tyrosinase copper-binding domain-containing protein</fullName>
    </recommendedName>
</protein>
<dbReference type="InterPro" id="IPR002227">
    <property type="entry name" value="Tyrosinase_Cu-bd"/>
</dbReference>
<dbReference type="PANTHER" id="PTHR11474">
    <property type="entry name" value="TYROSINASE FAMILY MEMBER"/>
    <property type="match status" value="1"/>
</dbReference>
<name>A0AAN9BYU3_9CAEN</name>
<dbReference type="AlphaFoldDB" id="A0AAN9BYU3"/>
<dbReference type="PRINTS" id="PR00092">
    <property type="entry name" value="TYROSINASE"/>
</dbReference>
<comment type="caution">
    <text evidence="5">The sequence shown here is derived from an EMBL/GenBank/DDBJ whole genome shotgun (WGS) entry which is preliminary data.</text>
</comment>
<feature type="transmembrane region" description="Helical" evidence="3">
    <location>
        <begin position="21"/>
        <end position="39"/>
    </location>
</feature>
<evidence type="ECO:0000256" key="2">
    <source>
        <dbReference type="ARBA" id="ARBA00023008"/>
    </source>
</evidence>
<dbReference type="Proteomes" id="UP001374579">
    <property type="component" value="Unassembled WGS sequence"/>
</dbReference>
<keyword evidence="2" id="KW-0186">Copper</keyword>
<keyword evidence="3" id="KW-1133">Transmembrane helix</keyword>
<dbReference type="Pfam" id="PF01607">
    <property type="entry name" value="CBM_14"/>
    <property type="match status" value="1"/>
</dbReference>
<evidence type="ECO:0000256" key="3">
    <source>
        <dbReference type="SAM" id="Phobius"/>
    </source>
</evidence>
<keyword evidence="3" id="KW-0812">Transmembrane</keyword>
<keyword evidence="6" id="KW-1185">Reference proteome</keyword>
<accession>A0AAN9BYU3</accession>
<dbReference type="EMBL" id="JBAMIC010000001">
    <property type="protein sequence ID" value="KAK7114308.1"/>
    <property type="molecule type" value="Genomic_DNA"/>
</dbReference>
<organism evidence="5 6">
    <name type="scientific">Littorina saxatilis</name>
    <dbReference type="NCBI Taxonomy" id="31220"/>
    <lineage>
        <taxon>Eukaryota</taxon>
        <taxon>Metazoa</taxon>
        <taxon>Spiralia</taxon>
        <taxon>Lophotrochozoa</taxon>
        <taxon>Mollusca</taxon>
        <taxon>Gastropoda</taxon>
        <taxon>Caenogastropoda</taxon>
        <taxon>Littorinimorpha</taxon>
        <taxon>Littorinoidea</taxon>
        <taxon>Littorinidae</taxon>
        <taxon>Littorina</taxon>
    </lineage>
</organism>
<dbReference type="InterPro" id="IPR050316">
    <property type="entry name" value="Tyrosinase/Hemocyanin"/>
</dbReference>
<dbReference type="GO" id="GO:0046872">
    <property type="term" value="F:metal ion binding"/>
    <property type="evidence" value="ECO:0007669"/>
    <property type="project" value="UniProtKB-KW"/>
</dbReference>
<dbReference type="GO" id="GO:0008061">
    <property type="term" value="F:chitin binding"/>
    <property type="evidence" value="ECO:0007669"/>
    <property type="project" value="InterPro"/>
</dbReference>
<evidence type="ECO:0000313" key="5">
    <source>
        <dbReference type="EMBL" id="KAK7114308.1"/>
    </source>
</evidence>